<feature type="domain" description="GH16" evidence="4">
    <location>
        <begin position="200"/>
        <end position="446"/>
    </location>
</feature>
<dbReference type="InterPro" id="IPR008965">
    <property type="entry name" value="CBM2/CBM3_carb-bd_dom_sf"/>
</dbReference>
<feature type="compositionally biased region" description="Low complexity" evidence="1">
    <location>
        <begin position="195"/>
        <end position="204"/>
    </location>
</feature>
<feature type="domain" description="CBM3" evidence="3">
    <location>
        <begin position="41"/>
        <end position="192"/>
    </location>
</feature>
<dbReference type="Pfam" id="PF00942">
    <property type="entry name" value="CBM_3"/>
    <property type="match status" value="1"/>
</dbReference>
<keyword evidence="5" id="KW-0378">Hydrolase</keyword>
<dbReference type="GO" id="GO:0005975">
    <property type="term" value="P:carbohydrate metabolic process"/>
    <property type="evidence" value="ECO:0007669"/>
    <property type="project" value="InterPro"/>
</dbReference>
<dbReference type="InterPro" id="IPR036966">
    <property type="entry name" value="CBM3_sf"/>
</dbReference>
<dbReference type="PROSITE" id="PS51762">
    <property type="entry name" value="GH16_2"/>
    <property type="match status" value="1"/>
</dbReference>
<name>A0A7C9RW43_9PSEU</name>
<dbReference type="SUPFAM" id="SSF49384">
    <property type="entry name" value="Carbohydrate-binding domain"/>
    <property type="match status" value="1"/>
</dbReference>
<evidence type="ECO:0000313" key="6">
    <source>
        <dbReference type="Proteomes" id="UP000481360"/>
    </source>
</evidence>
<dbReference type="Gene3D" id="2.60.40.710">
    <property type="entry name" value="Endoglucanase-like"/>
    <property type="match status" value="1"/>
</dbReference>
<evidence type="ECO:0000313" key="5">
    <source>
        <dbReference type="EMBL" id="NGY63526.1"/>
    </source>
</evidence>
<dbReference type="SMART" id="SM01067">
    <property type="entry name" value="CBM_3"/>
    <property type="match status" value="1"/>
</dbReference>
<dbReference type="CDD" id="cd00413">
    <property type="entry name" value="Glyco_hydrolase_16"/>
    <property type="match status" value="1"/>
</dbReference>
<evidence type="ECO:0000259" key="4">
    <source>
        <dbReference type="PROSITE" id="PS51762"/>
    </source>
</evidence>
<dbReference type="InterPro" id="IPR000757">
    <property type="entry name" value="Beta-glucanase-like"/>
</dbReference>
<dbReference type="EMBL" id="JAAMPJ010000010">
    <property type="protein sequence ID" value="NGY63526.1"/>
    <property type="molecule type" value="Genomic_DNA"/>
</dbReference>
<feature type="region of interest" description="Disordered" evidence="1">
    <location>
        <begin position="185"/>
        <end position="250"/>
    </location>
</feature>
<dbReference type="PROSITE" id="PS51172">
    <property type="entry name" value="CBM3"/>
    <property type="match status" value="1"/>
</dbReference>
<evidence type="ECO:0000256" key="2">
    <source>
        <dbReference type="SAM" id="SignalP"/>
    </source>
</evidence>
<dbReference type="AlphaFoldDB" id="A0A7C9RW43"/>
<dbReference type="GO" id="GO:0030248">
    <property type="term" value="F:cellulose binding"/>
    <property type="evidence" value="ECO:0007669"/>
    <property type="project" value="InterPro"/>
</dbReference>
<gene>
    <name evidence="5" type="ORF">G7043_31870</name>
</gene>
<dbReference type="GO" id="GO:0004553">
    <property type="term" value="F:hydrolase activity, hydrolyzing O-glycosyl compounds"/>
    <property type="evidence" value="ECO:0007669"/>
    <property type="project" value="InterPro"/>
</dbReference>
<keyword evidence="2" id="KW-0732">Signal</keyword>
<reference evidence="5 6" key="1">
    <citation type="submission" date="2020-03" db="EMBL/GenBank/DDBJ databases">
        <title>Isolation and identification of active actinomycetes.</title>
        <authorList>
            <person name="Sun X."/>
        </authorList>
    </citation>
    <scope>NUCLEOTIDE SEQUENCE [LARGE SCALE GENOMIC DNA]</scope>
    <source>
        <strain evidence="5 6">NEAU-D13</strain>
    </source>
</reference>
<feature type="compositionally biased region" description="Low complexity" evidence="1">
    <location>
        <begin position="216"/>
        <end position="235"/>
    </location>
</feature>
<feature type="signal peptide" evidence="2">
    <location>
        <begin position="1"/>
        <end position="41"/>
    </location>
</feature>
<accession>A0A7C9RW43</accession>
<feature type="chain" id="PRO_5028984430" evidence="2">
    <location>
        <begin position="42"/>
        <end position="471"/>
    </location>
</feature>
<protein>
    <submittedName>
        <fullName evidence="5">Family 16 glycosylhydrolase</fullName>
    </submittedName>
</protein>
<comment type="caution">
    <text evidence="5">The sequence shown here is derived from an EMBL/GenBank/DDBJ whole genome shotgun (WGS) entry which is preliminary data.</text>
</comment>
<keyword evidence="6" id="KW-1185">Reference proteome</keyword>
<organism evidence="5 6">
    <name type="scientific">Lentzea alba</name>
    <dbReference type="NCBI Taxonomy" id="2714351"/>
    <lineage>
        <taxon>Bacteria</taxon>
        <taxon>Bacillati</taxon>
        <taxon>Actinomycetota</taxon>
        <taxon>Actinomycetes</taxon>
        <taxon>Pseudonocardiales</taxon>
        <taxon>Pseudonocardiaceae</taxon>
        <taxon>Lentzea</taxon>
    </lineage>
</organism>
<evidence type="ECO:0000259" key="3">
    <source>
        <dbReference type="PROSITE" id="PS51172"/>
    </source>
</evidence>
<dbReference type="Gene3D" id="2.60.120.200">
    <property type="match status" value="1"/>
</dbReference>
<dbReference type="Proteomes" id="UP000481360">
    <property type="component" value="Unassembled WGS sequence"/>
</dbReference>
<sequence length="471" mass="51778">MKARRTVHPCRSEERTLRALIAVSCAALTVAAVAVAPNAFAADAITAQYRTSASGATTDQVEPWFKLVNSGTTSVPLSDVKIRYYFRGETPDVGYRFACSWAVRGCANVTGQFGTLTGGSADRYLEVGFTTGAGTLNAGADTGDLQLRFYRTNWGPITQSDDYSFRGESTYSAWHKVTVHRGGTLLWGTPPGGSPPTTTTTTSTPPNPNGPKMFDDFSYTSSSDSRIGQRGWTVRSGGGGPGVPGAEWDPSRVTFPTVDGQKVMRLDSWNNGSAARQTELFHQRKFFEGTYASRVKFSDAPVFGPDGDHVVQTFFTITPLNAPMDPNYGEIDFEYLPNGGWGEPANIMYETTWETYQNEPWVADNIHNEQRASYHGWHDLVFQVANGRVKYYIDGTLVADHGDRYYPETPMSINFNLWFISGGLQGSSAERAYQQEVDYVYFAKDQVLSPAEVKTAVQSYRSAGVEHVDNV</sequence>
<dbReference type="InterPro" id="IPR001956">
    <property type="entry name" value="CBM3"/>
</dbReference>
<evidence type="ECO:0000256" key="1">
    <source>
        <dbReference type="SAM" id="MobiDB-lite"/>
    </source>
</evidence>
<dbReference type="InterPro" id="IPR013320">
    <property type="entry name" value="ConA-like_dom_sf"/>
</dbReference>
<proteinExistence type="predicted"/>
<dbReference type="SUPFAM" id="SSF49899">
    <property type="entry name" value="Concanavalin A-like lectins/glucanases"/>
    <property type="match status" value="1"/>
</dbReference>
<dbReference type="Pfam" id="PF00722">
    <property type="entry name" value="Glyco_hydro_16"/>
    <property type="match status" value="1"/>
</dbReference>